<reference evidence="3" key="1">
    <citation type="journal article" date="2019" name="Int. J. Syst. Evol. Microbiol.">
        <title>The Global Catalogue of Microorganisms (GCM) 10K type strain sequencing project: providing services to taxonomists for standard genome sequencing and annotation.</title>
        <authorList>
            <consortium name="The Broad Institute Genomics Platform"/>
            <consortium name="The Broad Institute Genome Sequencing Center for Infectious Disease"/>
            <person name="Wu L."/>
            <person name="Ma J."/>
        </authorList>
    </citation>
    <scope>NUCLEOTIDE SEQUENCE [LARGE SCALE GENOMIC DNA]</scope>
    <source>
        <strain evidence="3">KCTC 33575</strain>
    </source>
</reference>
<organism evidence="2 3">
    <name type="scientific">Corticicoccus populi</name>
    <dbReference type="NCBI Taxonomy" id="1812821"/>
    <lineage>
        <taxon>Bacteria</taxon>
        <taxon>Bacillati</taxon>
        <taxon>Bacillota</taxon>
        <taxon>Bacilli</taxon>
        <taxon>Bacillales</taxon>
        <taxon>Staphylococcaceae</taxon>
        <taxon>Corticicoccus</taxon>
    </lineage>
</organism>
<dbReference type="Gene3D" id="3.30.460.10">
    <property type="entry name" value="Beta Polymerase, domain 2"/>
    <property type="match status" value="1"/>
</dbReference>
<proteinExistence type="predicted"/>
<evidence type="ECO:0000313" key="3">
    <source>
        <dbReference type="Proteomes" id="UP001597519"/>
    </source>
</evidence>
<dbReference type="EMBL" id="JBHUOQ010000001">
    <property type="protein sequence ID" value="MFD2830433.1"/>
    <property type="molecule type" value="Genomic_DNA"/>
</dbReference>
<dbReference type="InterPro" id="IPR041633">
    <property type="entry name" value="Polbeta"/>
</dbReference>
<dbReference type="Proteomes" id="UP001597519">
    <property type="component" value="Unassembled WGS sequence"/>
</dbReference>
<evidence type="ECO:0000313" key="2">
    <source>
        <dbReference type="EMBL" id="MFD2830433.1"/>
    </source>
</evidence>
<protein>
    <submittedName>
        <fullName evidence="2">Nucleotidyltransferase domain-containing protein</fullName>
    </submittedName>
</protein>
<dbReference type="SUPFAM" id="SSF81301">
    <property type="entry name" value="Nucleotidyltransferase"/>
    <property type="match status" value="1"/>
</dbReference>
<evidence type="ECO:0000259" key="1">
    <source>
        <dbReference type="Pfam" id="PF18765"/>
    </source>
</evidence>
<comment type="caution">
    <text evidence="2">The sequence shown here is derived from an EMBL/GenBank/DDBJ whole genome shotgun (WGS) entry which is preliminary data.</text>
</comment>
<dbReference type="Pfam" id="PF18765">
    <property type="entry name" value="Polbeta"/>
    <property type="match status" value="1"/>
</dbReference>
<gene>
    <name evidence="2" type="ORF">ACFSX4_08095</name>
</gene>
<accession>A0ABW5WW00</accession>
<sequence length="233" mass="26990">MSKLSFIKHEVHLNLVQSVLAEFSNNGKILGIMVVGSVARGEAYPDSDLDLYILIEDGIDKNFQAEIRENILVEYKYFSFKEAQRNMEKNPMEIYSFLDGVILIDRGGQLAQLKMNARPKLDSYCVSKKEVQGIIHWLYSSLNKIKAAEKMEDEFKVSYIISTSTWTMLEGIWAVNNQPMPPSGAVWTYIKKLDTLKEEMDELLSDLFTEELQKRTRAFIKISHWIIIELRKR</sequence>
<feature type="domain" description="Polymerase beta nucleotidyltransferase" evidence="1">
    <location>
        <begin position="21"/>
        <end position="74"/>
    </location>
</feature>
<name>A0ABW5WW00_9STAP</name>
<dbReference type="InterPro" id="IPR043519">
    <property type="entry name" value="NT_sf"/>
</dbReference>
<dbReference type="CDD" id="cd05403">
    <property type="entry name" value="NT_KNTase_like"/>
    <property type="match status" value="1"/>
</dbReference>
<dbReference type="RefSeq" id="WP_377773355.1">
    <property type="nucleotide sequence ID" value="NZ_JBHUOQ010000001.1"/>
</dbReference>
<keyword evidence="3" id="KW-1185">Reference proteome</keyword>